<sequence>MYQGQVGKKKITLPTEIFLQIIHSYSHTIRLREAGHVSQNDSNGNLYSPRFIRQIICFPMIIEGFLSERHREPAAFLVLYGFLEL</sequence>
<organism evidence="2 3">
    <name type="scientific">Zancudomyces culisetae</name>
    <name type="common">Gut fungus</name>
    <name type="synonym">Smittium culisetae</name>
    <dbReference type="NCBI Taxonomy" id="1213189"/>
    <lineage>
        <taxon>Eukaryota</taxon>
        <taxon>Fungi</taxon>
        <taxon>Fungi incertae sedis</taxon>
        <taxon>Zoopagomycota</taxon>
        <taxon>Kickxellomycotina</taxon>
        <taxon>Harpellomycetes</taxon>
        <taxon>Harpellales</taxon>
        <taxon>Legeriomycetaceae</taxon>
        <taxon>Zancudomyces</taxon>
    </lineage>
</organism>
<dbReference type="EMBL" id="LSSK01001566">
    <property type="protein sequence ID" value="OMH79392.1"/>
    <property type="molecule type" value="Genomic_DNA"/>
</dbReference>
<accession>A0A1R1PNZ3</accession>
<reference evidence="2" key="1">
    <citation type="submission" date="2017-01" db="EMBL/GenBank/DDBJ databases">
        <authorList>
            <person name="Mah S.A."/>
            <person name="Swanson W.J."/>
            <person name="Moy G.W."/>
            <person name="Vacquier V.D."/>
        </authorList>
    </citation>
    <scope>NUCLEOTIDE SEQUENCE [LARGE SCALE GENOMIC DNA]</scope>
    <source>
        <strain evidence="2">COL-18-3</strain>
    </source>
</reference>
<dbReference type="Proteomes" id="UP000188320">
    <property type="component" value="Unassembled WGS sequence"/>
</dbReference>
<evidence type="ECO:0000313" key="3">
    <source>
        <dbReference type="Proteomes" id="UP000188320"/>
    </source>
</evidence>
<reference evidence="3" key="2">
    <citation type="submission" date="2017-01" db="EMBL/GenBank/DDBJ databases">
        <authorList>
            <person name="Wang Y."/>
            <person name="White M."/>
            <person name="Kvist S."/>
            <person name="Moncalvo J.-M."/>
        </authorList>
    </citation>
    <scope>NUCLEOTIDE SEQUENCE [LARGE SCALE GENOMIC DNA]</scope>
    <source>
        <strain evidence="3">COL-18-3</strain>
    </source>
</reference>
<name>A0A1R1PNZ3_ZANCU</name>
<dbReference type="AlphaFoldDB" id="A0A1R1PNZ3"/>
<evidence type="ECO:0000313" key="1">
    <source>
        <dbReference type="EMBL" id="OMH79392.1"/>
    </source>
</evidence>
<gene>
    <name evidence="2" type="ORF">AX774_g3840</name>
    <name evidence="1" type="ORF">AX774_g7204</name>
</gene>
<comment type="caution">
    <text evidence="2">The sequence shown here is derived from an EMBL/GenBank/DDBJ whole genome shotgun (WGS) entry which is preliminary data.</text>
</comment>
<keyword evidence="3" id="KW-1185">Reference proteome</keyword>
<protein>
    <submittedName>
        <fullName evidence="2">Uncharacterized protein</fullName>
    </submittedName>
</protein>
<proteinExistence type="predicted"/>
<evidence type="ECO:0000313" key="2">
    <source>
        <dbReference type="EMBL" id="OMH82687.1"/>
    </source>
</evidence>
<dbReference type="EMBL" id="LSSK01000615">
    <property type="protein sequence ID" value="OMH82687.1"/>
    <property type="molecule type" value="Genomic_DNA"/>
</dbReference>